<reference evidence="2" key="1">
    <citation type="journal article" date="2014" name="Int. J. Syst. Evol. Microbiol.">
        <title>Complete genome sequence of Corynebacterium casei LMG S-19264T (=DSM 44701T), isolated from a smear-ripened cheese.</title>
        <authorList>
            <consortium name="US DOE Joint Genome Institute (JGI-PGF)"/>
            <person name="Walter F."/>
            <person name="Albersmeier A."/>
            <person name="Kalinowski J."/>
            <person name="Ruckert C."/>
        </authorList>
    </citation>
    <scope>NUCLEOTIDE SEQUENCE</scope>
    <source>
        <strain evidence="2">JCM 19596</strain>
    </source>
</reference>
<sequence>MLYCWQRFIRPHCVWFCMSAPTAGEAGDEADNESPEAVSPEEALEMLPDEDEFEAEF</sequence>
<keyword evidence="3" id="KW-1185">Reference proteome</keyword>
<dbReference type="Proteomes" id="UP000607197">
    <property type="component" value="Unassembled WGS sequence"/>
</dbReference>
<protein>
    <submittedName>
        <fullName evidence="2">Uncharacterized protein</fullName>
    </submittedName>
</protein>
<proteinExistence type="predicted"/>
<organism evidence="2 3">
    <name type="scientific">Halocalculus aciditolerans</name>
    <dbReference type="NCBI Taxonomy" id="1383812"/>
    <lineage>
        <taxon>Archaea</taxon>
        <taxon>Methanobacteriati</taxon>
        <taxon>Methanobacteriota</taxon>
        <taxon>Stenosarchaea group</taxon>
        <taxon>Halobacteria</taxon>
        <taxon>Halobacteriales</taxon>
        <taxon>Halobacteriaceae</taxon>
        <taxon>Halocalculus</taxon>
    </lineage>
</organism>
<feature type="compositionally biased region" description="Acidic residues" evidence="1">
    <location>
        <begin position="42"/>
        <end position="57"/>
    </location>
</feature>
<comment type="caution">
    <text evidence="2">The sequence shown here is derived from an EMBL/GenBank/DDBJ whole genome shotgun (WGS) entry which is preliminary data.</text>
</comment>
<feature type="region of interest" description="Disordered" evidence="1">
    <location>
        <begin position="24"/>
        <end position="57"/>
    </location>
</feature>
<dbReference type="AlphaFoldDB" id="A0A830FQZ8"/>
<evidence type="ECO:0000313" key="3">
    <source>
        <dbReference type="Proteomes" id="UP000607197"/>
    </source>
</evidence>
<dbReference type="EMBL" id="BMPG01000008">
    <property type="protein sequence ID" value="GGL72857.1"/>
    <property type="molecule type" value="Genomic_DNA"/>
</dbReference>
<gene>
    <name evidence="2" type="ORF">GCM10009039_33530</name>
</gene>
<accession>A0A830FQZ8</accession>
<evidence type="ECO:0000256" key="1">
    <source>
        <dbReference type="SAM" id="MobiDB-lite"/>
    </source>
</evidence>
<name>A0A830FQZ8_9EURY</name>
<evidence type="ECO:0000313" key="2">
    <source>
        <dbReference type="EMBL" id="GGL72857.1"/>
    </source>
</evidence>
<reference evidence="2" key="2">
    <citation type="submission" date="2020-09" db="EMBL/GenBank/DDBJ databases">
        <authorList>
            <person name="Sun Q."/>
            <person name="Ohkuma M."/>
        </authorList>
    </citation>
    <scope>NUCLEOTIDE SEQUENCE</scope>
    <source>
        <strain evidence="2">JCM 19596</strain>
    </source>
</reference>